<comment type="caution">
    <text evidence="1">The sequence shown here is derived from an EMBL/GenBank/DDBJ whole genome shotgun (WGS) entry which is preliminary data.</text>
</comment>
<keyword evidence="1" id="KW-0687">Ribonucleoprotein</keyword>
<protein>
    <submittedName>
        <fullName evidence="1">39S ribosomal protein L38, mitochondrial-like</fullName>
    </submittedName>
</protein>
<dbReference type="AlphaFoldDB" id="A0A2I0LGX9"/>
<name>A0A2I0LGX9_COLLI</name>
<reference evidence="1 2" key="1">
    <citation type="journal article" date="2013" name="Science">
        <title>Genomic diversity and evolution of the head crest in the rock pigeon.</title>
        <authorList>
            <person name="Shapiro M.D."/>
            <person name="Kronenberg Z."/>
            <person name="Li C."/>
            <person name="Domyan E.T."/>
            <person name="Pan H."/>
            <person name="Campbell M."/>
            <person name="Tan H."/>
            <person name="Huff C.D."/>
            <person name="Hu H."/>
            <person name="Vickrey A.I."/>
            <person name="Nielsen S.C."/>
            <person name="Stringham S.A."/>
            <person name="Hu H."/>
            <person name="Willerslev E."/>
            <person name="Gilbert M.T."/>
            <person name="Yandell M."/>
            <person name="Zhang G."/>
            <person name="Wang J."/>
        </authorList>
    </citation>
    <scope>NUCLEOTIDE SEQUENCE [LARGE SCALE GENOMIC DNA]</scope>
    <source>
        <tissue evidence="1">Blood</tissue>
    </source>
</reference>
<organism evidence="1 2">
    <name type="scientific">Columba livia</name>
    <name type="common">Rock dove</name>
    <dbReference type="NCBI Taxonomy" id="8932"/>
    <lineage>
        <taxon>Eukaryota</taxon>
        <taxon>Metazoa</taxon>
        <taxon>Chordata</taxon>
        <taxon>Craniata</taxon>
        <taxon>Vertebrata</taxon>
        <taxon>Euteleostomi</taxon>
        <taxon>Archelosauria</taxon>
        <taxon>Archosauria</taxon>
        <taxon>Dinosauria</taxon>
        <taxon>Saurischia</taxon>
        <taxon>Theropoda</taxon>
        <taxon>Coelurosauria</taxon>
        <taxon>Aves</taxon>
        <taxon>Neognathae</taxon>
        <taxon>Neoaves</taxon>
        <taxon>Columbimorphae</taxon>
        <taxon>Columbiformes</taxon>
        <taxon>Columbidae</taxon>
        <taxon>Columba</taxon>
    </lineage>
</organism>
<dbReference type="GO" id="GO:0005840">
    <property type="term" value="C:ribosome"/>
    <property type="evidence" value="ECO:0007669"/>
    <property type="project" value="UniProtKB-KW"/>
</dbReference>
<dbReference type="EMBL" id="AKCR02001041">
    <property type="protein sequence ID" value="PKK16698.1"/>
    <property type="molecule type" value="Genomic_DNA"/>
</dbReference>
<keyword evidence="1" id="KW-0689">Ribosomal protein</keyword>
<dbReference type="STRING" id="8932.A0A2I0LGX9"/>
<proteinExistence type="predicted"/>
<dbReference type="Proteomes" id="UP000053872">
    <property type="component" value="Unassembled WGS sequence"/>
</dbReference>
<accession>A0A2I0LGX9</accession>
<keyword evidence="2" id="KW-1185">Reference proteome</keyword>
<dbReference type="InParanoid" id="A0A2I0LGX9"/>
<sequence>MPNEDLDIGNLEALEKSRSFKPKTDINVPREKLLRAKEIKARKKIPRKNRQNAELERAVWLRTALIPLDEVRAERGRAAARSTSSAWPSTARCFVTCSEGPSSPPGHLEGGVQPGRRVRRAGLLWEHGDSVRSFQSSRSVIPGR</sequence>
<gene>
    <name evidence="1" type="ORF">A306_00015230</name>
</gene>
<evidence type="ECO:0000313" key="2">
    <source>
        <dbReference type="Proteomes" id="UP000053872"/>
    </source>
</evidence>
<evidence type="ECO:0000313" key="1">
    <source>
        <dbReference type="EMBL" id="PKK16698.1"/>
    </source>
</evidence>